<organism evidence="2 3">
    <name type="scientific">Chitinophaga horti</name>
    <dbReference type="NCBI Taxonomy" id="2920382"/>
    <lineage>
        <taxon>Bacteria</taxon>
        <taxon>Pseudomonadati</taxon>
        <taxon>Bacteroidota</taxon>
        <taxon>Chitinophagia</taxon>
        <taxon>Chitinophagales</taxon>
        <taxon>Chitinophagaceae</taxon>
        <taxon>Chitinophaga</taxon>
    </lineage>
</organism>
<keyword evidence="1" id="KW-0732">Signal</keyword>
<keyword evidence="3" id="KW-1185">Reference proteome</keyword>
<accession>A0ABY6IYK1</accession>
<sequence>MRLQPYLIAALCVFTLAFTACKKSSKGGGGGEPQPNEEDLKVELVNVVLPPTTNPAQAATFPFQVKVTSKMPAKGVRIGMQATVKFSNTPLTQNDAIVSSAATTETSVINLPSKNEVTVKVIITSESKPSNKKEIEFVVFNKS</sequence>
<protein>
    <submittedName>
        <fullName evidence="2">Uncharacterized protein</fullName>
    </submittedName>
</protein>
<gene>
    <name evidence="2" type="ORF">MKQ68_20555</name>
</gene>
<dbReference type="EMBL" id="CP107006">
    <property type="protein sequence ID" value="UYQ92478.1"/>
    <property type="molecule type" value="Genomic_DNA"/>
</dbReference>
<dbReference type="Proteomes" id="UP001162741">
    <property type="component" value="Chromosome"/>
</dbReference>
<evidence type="ECO:0000313" key="2">
    <source>
        <dbReference type="EMBL" id="UYQ92478.1"/>
    </source>
</evidence>
<feature type="chain" id="PRO_5046998007" evidence="1">
    <location>
        <begin position="23"/>
        <end position="143"/>
    </location>
</feature>
<evidence type="ECO:0000256" key="1">
    <source>
        <dbReference type="SAM" id="SignalP"/>
    </source>
</evidence>
<proteinExistence type="predicted"/>
<dbReference type="RefSeq" id="WP_264280733.1">
    <property type="nucleotide sequence ID" value="NZ_CP107006.1"/>
</dbReference>
<evidence type="ECO:0000313" key="3">
    <source>
        <dbReference type="Proteomes" id="UP001162741"/>
    </source>
</evidence>
<feature type="signal peptide" evidence="1">
    <location>
        <begin position="1"/>
        <end position="22"/>
    </location>
</feature>
<reference evidence="2" key="1">
    <citation type="submission" date="2022-10" db="EMBL/GenBank/DDBJ databases">
        <title>Chitinophaga sp. nov., isolated from soil.</title>
        <authorList>
            <person name="Jeon C.O."/>
        </authorList>
    </citation>
    <scope>NUCLEOTIDE SEQUENCE</scope>
    <source>
        <strain evidence="2">R8</strain>
    </source>
</reference>
<dbReference type="PROSITE" id="PS51257">
    <property type="entry name" value="PROKAR_LIPOPROTEIN"/>
    <property type="match status" value="1"/>
</dbReference>
<name>A0ABY6IYK1_9BACT</name>